<keyword evidence="1" id="KW-0812">Transmembrane</keyword>
<organism evidence="2 3">
    <name type="scientific">Sphingoaurantiacus capsulatus</name>
    <dbReference type="NCBI Taxonomy" id="1771310"/>
    <lineage>
        <taxon>Bacteria</taxon>
        <taxon>Pseudomonadati</taxon>
        <taxon>Pseudomonadota</taxon>
        <taxon>Alphaproteobacteria</taxon>
        <taxon>Sphingomonadales</taxon>
        <taxon>Sphingosinicellaceae</taxon>
        <taxon>Sphingoaurantiacus</taxon>
    </lineage>
</organism>
<reference evidence="3" key="1">
    <citation type="journal article" date="2019" name="Int. J. Syst. Evol. Microbiol.">
        <title>The Global Catalogue of Microorganisms (GCM) 10K type strain sequencing project: providing services to taxonomists for standard genome sequencing and annotation.</title>
        <authorList>
            <consortium name="The Broad Institute Genomics Platform"/>
            <consortium name="The Broad Institute Genome Sequencing Center for Infectious Disease"/>
            <person name="Wu L."/>
            <person name="Ma J."/>
        </authorList>
    </citation>
    <scope>NUCLEOTIDE SEQUENCE [LARGE SCALE GENOMIC DNA]</scope>
    <source>
        <strain evidence="3">KCTC 42644</strain>
    </source>
</reference>
<sequence>MNLPVSRDAYLRLAGLGFVVLGTLAAHTLVVHARQVAPFYPLPLDYLLAAIACLGASWGLALATCGDALFKPLTPPLPGCRCRDCNRLRLLES</sequence>
<dbReference type="Proteomes" id="UP001595615">
    <property type="component" value="Unassembled WGS sequence"/>
</dbReference>
<name>A0ABV7XEB4_9SPHN</name>
<evidence type="ECO:0000313" key="3">
    <source>
        <dbReference type="Proteomes" id="UP001595615"/>
    </source>
</evidence>
<feature type="transmembrane region" description="Helical" evidence="1">
    <location>
        <begin position="43"/>
        <end position="63"/>
    </location>
</feature>
<evidence type="ECO:0000313" key="2">
    <source>
        <dbReference type="EMBL" id="MFC3714078.1"/>
    </source>
</evidence>
<dbReference type="EMBL" id="JBHRXV010000011">
    <property type="protein sequence ID" value="MFC3714078.1"/>
    <property type="molecule type" value="Genomic_DNA"/>
</dbReference>
<accession>A0ABV7XEB4</accession>
<keyword evidence="3" id="KW-1185">Reference proteome</keyword>
<proteinExistence type="predicted"/>
<keyword evidence="1" id="KW-1133">Transmembrane helix</keyword>
<gene>
    <name evidence="2" type="ORF">ACFOMD_16020</name>
</gene>
<keyword evidence="1" id="KW-0472">Membrane</keyword>
<evidence type="ECO:0000256" key="1">
    <source>
        <dbReference type="SAM" id="Phobius"/>
    </source>
</evidence>
<dbReference type="RefSeq" id="WP_380863181.1">
    <property type="nucleotide sequence ID" value="NZ_JBHRXV010000011.1"/>
</dbReference>
<protein>
    <submittedName>
        <fullName evidence="2">Uncharacterized protein</fullName>
    </submittedName>
</protein>
<comment type="caution">
    <text evidence="2">The sequence shown here is derived from an EMBL/GenBank/DDBJ whole genome shotgun (WGS) entry which is preliminary data.</text>
</comment>